<protein>
    <submittedName>
        <fullName evidence="2">Uncharacterized protein</fullName>
    </submittedName>
</protein>
<reference evidence="2 3" key="1">
    <citation type="journal article" date="2010" name="Nature">
        <title>Nitrite-driven anaerobic methane oxidation by oxygenic bacteria.</title>
        <authorList>
            <person name="Ettwig K.F."/>
            <person name="Butler M.K."/>
            <person name="Le Paslier D."/>
            <person name="Pelletier E."/>
            <person name="Mangenot S."/>
            <person name="Kuypers M.M.M."/>
            <person name="Schreiber F."/>
            <person name="Dutilh B.E."/>
            <person name="Zedelius J."/>
            <person name="de Beer D."/>
            <person name="Gloerich J."/>
            <person name="Wessels H.J.C.T."/>
            <person name="van Allen T."/>
            <person name="Luesken F."/>
            <person name="Wu M."/>
            <person name="van de Pas-Schoonen K.T."/>
            <person name="Op den Camp H.J.M."/>
            <person name="Janssen-Megens E.M."/>
            <person name="Francoijs K-J."/>
            <person name="Stunnenberg H."/>
            <person name="Weissenbach J."/>
            <person name="Jetten M.S.M."/>
            <person name="Strous M."/>
        </authorList>
    </citation>
    <scope>NUCLEOTIDE SEQUENCE [LARGE SCALE GENOMIC DNA]</scope>
</reference>
<feature type="transmembrane region" description="Helical" evidence="1">
    <location>
        <begin position="251"/>
        <end position="269"/>
    </location>
</feature>
<evidence type="ECO:0000256" key="1">
    <source>
        <dbReference type="SAM" id="Phobius"/>
    </source>
</evidence>
<keyword evidence="1" id="KW-1133">Transmembrane helix</keyword>
<dbReference type="Proteomes" id="UP000006898">
    <property type="component" value="Chromosome"/>
</dbReference>
<sequence>MRELAGKLLRMDRRVIFVLIALATLIPLLRPIGFPIRISPEVKRIYDHIESLPAGSVFLLSLDFDPASKPELYPMAVALLNHAFKRDLRVVGMTLWVTGTGMAEKVVSGIASEYGKQRGVDYTFLGYSPGGSNVIINMGQDLAAAFPTDHYGARTADLPVMQGVTSLRQVNYVVSLAAGTPGVESWYVYGKEKYGFELGGGVTAVIAPGLYPFLDTGQINGLIGGLRGAAEYETLIGMKGKAVAGMDAQSATHFIIIGLIVLCNLFYFLTPGTRLRSFSSAQDKPGSPREAGR</sequence>
<proteinExistence type="predicted"/>
<dbReference type="KEGG" id="mox:DAMO_0350"/>
<accession>D5MJ74</accession>
<dbReference type="STRING" id="671143.DAMO_0350"/>
<keyword evidence="1" id="KW-0472">Membrane</keyword>
<name>D5MJ74_METO1</name>
<evidence type="ECO:0000313" key="2">
    <source>
        <dbReference type="EMBL" id="CBE67439.1"/>
    </source>
</evidence>
<evidence type="ECO:0000313" key="3">
    <source>
        <dbReference type="Proteomes" id="UP000006898"/>
    </source>
</evidence>
<dbReference type="EMBL" id="FP565575">
    <property type="protein sequence ID" value="CBE67439.1"/>
    <property type="molecule type" value="Genomic_DNA"/>
</dbReference>
<gene>
    <name evidence="2" type="ORF">DAMO_0350</name>
</gene>
<dbReference type="HOGENOM" id="CLU_058965_0_0_0"/>
<organism evidence="2 3">
    <name type="scientific">Methylomirabilis oxygeniifera</name>
    <dbReference type="NCBI Taxonomy" id="671143"/>
    <lineage>
        <taxon>Bacteria</taxon>
        <taxon>Candidatus Methylomirabilota</taxon>
        <taxon>Candidatus Methylomirabilia</taxon>
        <taxon>Candidatus Methylomirabilales</taxon>
        <taxon>Candidatus Methylomirabilaceae</taxon>
        <taxon>Candidatus Methylomirabilis</taxon>
    </lineage>
</organism>
<dbReference type="eggNOG" id="ENOG502ZB5K">
    <property type="taxonomic scope" value="Bacteria"/>
</dbReference>
<keyword evidence="1" id="KW-0812">Transmembrane</keyword>
<dbReference type="AlphaFoldDB" id="D5MJ74"/>